<dbReference type="PANTHER" id="PTHR33053">
    <property type="entry name" value="PROTEIN, PUTATIVE-RELATED"/>
    <property type="match status" value="1"/>
</dbReference>
<dbReference type="PANTHER" id="PTHR33053:SF9">
    <property type="entry name" value="AGAP000105-PA"/>
    <property type="match status" value="1"/>
</dbReference>
<evidence type="ECO:0000313" key="2">
    <source>
        <dbReference type="RefSeq" id="XP_065652560.1"/>
    </source>
</evidence>
<keyword evidence="1" id="KW-1185">Reference proteome</keyword>
<dbReference type="GeneID" id="136079849"/>
<sequence length="297" mass="34222">MIKKSRSSYFKHYMRDWRNKNSQINDLLKEDKNRDKKVPSSGSTSAVSTAELSNIKKIPIETNHQKLIENIVCTKQNFKNCYSSDSDSINNFSSNYTLSDEDDCVPFDIDSSDNEKIYNSTTDVNENIEIANQDVTTISFLRTWSLKHNIKTAPLNELLIYLNSVVPSLPKDNRILKKTLRNMNIIKKAGGDFIYLTVANALLYYLTFSKDTQKSLDLTVNIDGVKVYSSQCKLFWPILIKGNKSSPYLVALWYGEIKPNNVSCYLEEFIEEMKHLLNKGLQFRHLYYIIPTIMAFS</sequence>
<dbReference type="RefSeq" id="XP_065652560.1">
    <property type="nucleotide sequence ID" value="XM_065796488.1"/>
</dbReference>
<name>A0ABM4BTT0_HYDVU</name>
<protein>
    <submittedName>
        <fullName evidence="2">Uncharacterized protein LOC136079849 isoform X1</fullName>
    </submittedName>
</protein>
<evidence type="ECO:0000313" key="1">
    <source>
        <dbReference type="Proteomes" id="UP001652625"/>
    </source>
</evidence>
<proteinExistence type="predicted"/>
<organism evidence="1 2">
    <name type="scientific">Hydra vulgaris</name>
    <name type="common">Hydra</name>
    <name type="synonym">Hydra attenuata</name>
    <dbReference type="NCBI Taxonomy" id="6087"/>
    <lineage>
        <taxon>Eukaryota</taxon>
        <taxon>Metazoa</taxon>
        <taxon>Cnidaria</taxon>
        <taxon>Hydrozoa</taxon>
        <taxon>Hydroidolina</taxon>
        <taxon>Anthoathecata</taxon>
        <taxon>Aplanulata</taxon>
        <taxon>Hydridae</taxon>
        <taxon>Hydra</taxon>
    </lineage>
</organism>
<gene>
    <name evidence="2" type="primary">LOC136079849</name>
</gene>
<accession>A0ABM4BTT0</accession>
<dbReference type="Proteomes" id="UP001652625">
    <property type="component" value="Chromosome 04"/>
</dbReference>
<reference evidence="2" key="1">
    <citation type="submission" date="2025-08" db="UniProtKB">
        <authorList>
            <consortium name="RefSeq"/>
        </authorList>
    </citation>
    <scope>IDENTIFICATION</scope>
</reference>